<evidence type="ECO:0000259" key="5">
    <source>
        <dbReference type="PROSITE" id="PS50887"/>
    </source>
</evidence>
<feature type="domain" description="GGDEF" evidence="5">
    <location>
        <begin position="431"/>
        <end position="565"/>
    </location>
</feature>
<dbReference type="InterPro" id="IPR043128">
    <property type="entry name" value="Rev_trsase/Diguanyl_cyclase"/>
</dbReference>
<dbReference type="Proteomes" id="UP001379945">
    <property type="component" value="Unassembled WGS sequence"/>
</dbReference>
<feature type="transmembrane region" description="Helical" evidence="4">
    <location>
        <begin position="309"/>
        <end position="330"/>
    </location>
</feature>
<keyword evidence="4" id="KW-0812">Transmembrane</keyword>
<evidence type="ECO:0000313" key="7">
    <source>
        <dbReference type="Proteomes" id="UP001379945"/>
    </source>
</evidence>
<evidence type="ECO:0000256" key="2">
    <source>
        <dbReference type="ARBA" id="ARBA00034247"/>
    </source>
</evidence>
<dbReference type="EMBL" id="JBBUTI010000008">
    <property type="protein sequence ID" value="MEK8047349.1"/>
    <property type="molecule type" value="Genomic_DNA"/>
</dbReference>
<dbReference type="PANTHER" id="PTHR45138">
    <property type="entry name" value="REGULATORY COMPONENTS OF SENSORY TRANSDUCTION SYSTEM"/>
    <property type="match status" value="1"/>
</dbReference>
<keyword evidence="7" id="KW-1185">Reference proteome</keyword>
<dbReference type="InterPro" id="IPR000160">
    <property type="entry name" value="GGDEF_dom"/>
</dbReference>
<accession>A0ABU9C655</accession>
<keyword evidence="3" id="KW-0175">Coiled coil</keyword>
<keyword evidence="4" id="KW-1133">Transmembrane helix</keyword>
<comment type="catalytic activity">
    <reaction evidence="2">
        <text>2 GTP = 3',3'-c-di-GMP + 2 diphosphate</text>
        <dbReference type="Rhea" id="RHEA:24898"/>
        <dbReference type="ChEBI" id="CHEBI:33019"/>
        <dbReference type="ChEBI" id="CHEBI:37565"/>
        <dbReference type="ChEBI" id="CHEBI:58805"/>
        <dbReference type="EC" id="2.7.7.65"/>
    </reaction>
</comment>
<protein>
    <recommendedName>
        <fullName evidence="1">diguanylate cyclase</fullName>
        <ecNumber evidence="1">2.7.7.65</ecNumber>
    </recommendedName>
</protein>
<proteinExistence type="predicted"/>
<evidence type="ECO:0000256" key="3">
    <source>
        <dbReference type="SAM" id="Coils"/>
    </source>
</evidence>
<dbReference type="EC" id="2.7.7.65" evidence="1"/>
<evidence type="ECO:0000313" key="6">
    <source>
        <dbReference type="EMBL" id="MEK8047349.1"/>
    </source>
</evidence>
<dbReference type="InterPro" id="IPR029787">
    <property type="entry name" value="Nucleotide_cyclase"/>
</dbReference>
<keyword evidence="6" id="KW-0548">Nucleotidyltransferase</keyword>
<dbReference type="Gene3D" id="6.10.340.10">
    <property type="match status" value="1"/>
</dbReference>
<evidence type="ECO:0000256" key="1">
    <source>
        <dbReference type="ARBA" id="ARBA00012528"/>
    </source>
</evidence>
<keyword evidence="6" id="KW-0808">Transferase</keyword>
<dbReference type="Gene3D" id="3.30.70.270">
    <property type="match status" value="1"/>
</dbReference>
<evidence type="ECO:0000256" key="4">
    <source>
        <dbReference type="SAM" id="Phobius"/>
    </source>
</evidence>
<organism evidence="6 7">
    <name type="scientific">Ideonella margarita</name>
    <dbReference type="NCBI Taxonomy" id="2984191"/>
    <lineage>
        <taxon>Bacteria</taxon>
        <taxon>Pseudomonadati</taxon>
        <taxon>Pseudomonadota</taxon>
        <taxon>Betaproteobacteria</taxon>
        <taxon>Burkholderiales</taxon>
        <taxon>Sphaerotilaceae</taxon>
        <taxon>Ideonella</taxon>
    </lineage>
</organism>
<dbReference type="PANTHER" id="PTHR45138:SF9">
    <property type="entry name" value="DIGUANYLATE CYCLASE DGCM-RELATED"/>
    <property type="match status" value="1"/>
</dbReference>
<dbReference type="SUPFAM" id="SSF55073">
    <property type="entry name" value="Nucleotide cyclase"/>
    <property type="match status" value="1"/>
</dbReference>
<dbReference type="SMART" id="SM00267">
    <property type="entry name" value="GGDEF"/>
    <property type="match status" value="1"/>
</dbReference>
<sequence>MRLMSLFRLINWVLALVVAAMLWRLAGTDLAQWRQAEQGVQALQDLQRGLGLMEMISRERAPSFAVLGDIAPSDTAPQLTLTRARQRTDLAFQSLQPTPPEVQRARQVVEAVRESVDAMAMRGRVGDDAAKQGNDVGRLRDAVLLITPLVDQRAAATGTAFPALASDVSAAMLAADLREEAGVLGTWLRPALLQQRRLTEHELTQVLQLRGRIEARRILLDRHLGAHTMGPAVKEVRERLALGYFGRTQLELQRVIDAGMRGTPYATDVTQFGDIYVPDMAPLLGLRDAVLAQALNHARDTLQQAQTSLQLVLVATVLAALLLVGSMALVHHRVMRPLAATAVTIQALADGEPVAAWPAVERDDEIGAVLGAVRALQASEVARRALEQERAELIEQLSELSSTDSLTGLLNRRAFFAAGERELVNAHRHTIDTAALVIDIDHFKQINDSYGHAVGDQALVAVAGALQGQMRHGDLVSRHGGEEFVVLLTHCDLTQARGIAERLRQTVAGLNIATPLGSAFGVTISVGVAALDLQLVALDDLVARADQAMYRAKRNGRNQVVLAEELHDNSPGLDEREWRLALVAG</sequence>
<gene>
    <name evidence="6" type="ORF">AACH00_13390</name>
</gene>
<dbReference type="Pfam" id="PF00990">
    <property type="entry name" value="GGDEF"/>
    <property type="match status" value="1"/>
</dbReference>
<dbReference type="CDD" id="cd01949">
    <property type="entry name" value="GGDEF"/>
    <property type="match status" value="1"/>
</dbReference>
<reference evidence="6 7" key="1">
    <citation type="submission" date="2024-04" db="EMBL/GenBank/DDBJ databases">
        <title>Novel species of the genus Ideonella isolated from streams.</title>
        <authorList>
            <person name="Lu H."/>
        </authorList>
    </citation>
    <scope>NUCLEOTIDE SEQUENCE [LARGE SCALE GENOMIC DNA]</scope>
    <source>
        <strain evidence="6 7">LYT19W</strain>
    </source>
</reference>
<comment type="caution">
    <text evidence="6">The sequence shown here is derived from an EMBL/GenBank/DDBJ whole genome shotgun (WGS) entry which is preliminary data.</text>
</comment>
<dbReference type="NCBIfam" id="TIGR00254">
    <property type="entry name" value="GGDEF"/>
    <property type="match status" value="1"/>
</dbReference>
<name>A0ABU9C655_9BURK</name>
<dbReference type="PROSITE" id="PS50887">
    <property type="entry name" value="GGDEF"/>
    <property type="match status" value="1"/>
</dbReference>
<dbReference type="InterPro" id="IPR050469">
    <property type="entry name" value="Diguanylate_Cyclase"/>
</dbReference>
<dbReference type="GO" id="GO:0052621">
    <property type="term" value="F:diguanylate cyclase activity"/>
    <property type="evidence" value="ECO:0007669"/>
    <property type="project" value="UniProtKB-EC"/>
</dbReference>
<keyword evidence="4" id="KW-0472">Membrane</keyword>
<dbReference type="RefSeq" id="WP_341399650.1">
    <property type="nucleotide sequence ID" value="NZ_JBBUTI010000008.1"/>
</dbReference>
<feature type="coiled-coil region" evidence="3">
    <location>
        <begin position="376"/>
        <end position="403"/>
    </location>
</feature>